<dbReference type="SUPFAM" id="SSF55874">
    <property type="entry name" value="ATPase domain of HSP90 chaperone/DNA topoisomerase II/histidine kinase"/>
    <property type="match status" value="1"/>
</dbReference>
<evidence type="ECO:0000313" key="4">
    <source>
        <dbReference type="EMBL" id="AUB55533.1"/>
    </source>
</evidence>
<dbReference type="InterPro" id="IPR001610">
    <property type="entry name" value="PAC"/>
</dbReference>
<dbReference type="SMART" id="SM00387">
    <property type="entry name" value="HATPase_c"/>
    <property type="match status" value="1"/>
</dbReference>
<evidence type="ECO:0000259" key="3">
    <source>
        <dbReference type="PROSITE" id="PS50113"/>
    </source>
</evidence>
<proteinExistence type="predicted"/>
<dbReference type="InterPro" id="IPR003594">
    <property type="entry name" value="HATPase_dom"/>
</dbReference>
<feature type="domain" description="PAS" evidence="2">
    <location>
        <begin position="259"/>
        <end position="312"/>
    </location>
</feature>
<feature type="domain" description="PAC" evidence="3">
    <location>
        <begin position="346"/>
        <end position="397"/>
    </location>
</feature>
<dbReference type="InterPro" id="IPR036890">
    <property type="entry name" value="HATPase_C_sf"/>
</dbReference>
<dbReference type="NCBIfam" id="TIGR00229">
    <property type="entry name" value="sensory_box"/>
    <property type="match status" value="2"/>
</dbReference>
<dbReference type="Gene3D" id="3.30.450.20">
    <property type="entry name" value="PAS domain"/>
    <property type="match status" value="2"/>
</dbReference>
<gene>
    <name evidence="4" type="ORF">BK007_05555</name>
</gene>
<dbReference type="InterPro" id="IPR011006">
    <property type="entry name" value="CheY-like_superfamily"/>
</dbReference>
<dbReference type="SMART" id="SM00091">
    <property type="entry name" value="PAS"/>
    <property type="match status" value="1"/>
</dbReference>
<dbReference type="SUPFAM" id="SSF52172">
    <property type="entry name" value="CheY-like"/>
    <property type="match status" value="1"/>
</dbReference>
<dbReference type="InterPro" id="IPR011495">
    <property type="entry name" value="Sig_transdc_His_kin_sub2_dim/P"/>
</dbReference>
<dbReference type="Pfam" id="PF08448">
    <property type="entry name" value="PAS_4"/>
    <property type="match status" value="1"/>
</dbReference>
<dbReference type="PROSITE" id="PS50113">
    <property type="entry name" value="PAC"/>
    <property type="match status" value="2"/>
</dbReference>
<dbReference type="Gene3D" id="3.40.50.2300">
    <property type="match status" value="1"/>
</dbReference>
<evidence type="ECO:0008006" key="6">
    <source>
        <dbReference type="Google" id="ProtNLM"/>
    </source>
</evidence>
<dbReference type="InterPro" id="IPR000700">
    <property type="entry name" value="PAS-assoc_C"/>
</dbReference>
<evidence type="ECO:0000259" key="1">
    <source>
        <dbReference type="PROSITE" id="PS50109"/>
    </source>
</evidence>
<dbReference type="EMBL" id="CP017766">
    <property type="protein sequence ID" value="AUB55533.1"/>
    <property type="molecule type" value="Genomic_DNA"/>
</dbReference>
<dbReference type="InterPro" id="IPR035965">
    <property type="entry name" value="PAS-like_dom_sf"/>
</dbReference>
<accession>A0A2H4VBS8</accession>
<dbReference type="Pfam" id="PF02518">
    <property type="entry name" value="HATPase_c"/>
    <property type="match status" value="1"/>
</dbReference>
<sequence length="602" mass="69430">MNGVKIFLVGKEATSDTERVLESLGYEFQLTPSVEEAALQSLKKRNILILIETSSKEDFPEFFSKVKNLETPVIMLAENADELITPRGNQPYGYLVKPYHESELKFNINQAIFKKELERKFKRSEDILNISMNMAKMVYWEYDTEKDLFTFDDHFYALYGTTVDEQGGKHLSSEEYVTRFIPPEEQDAVGMEVAKALETDDLNFSSTFQHWMIRADGGRRYIVVRIRIMTDEQGHKIGTKGVNQDITEFKMAEEALNEADQRLAEIIDFLPDATFAIDVEGRVISWNRAIEEMTWVWSEEILGKDNYEYSLPFYGERRPGLIDLFNSSDEEIERHYQNLKKNGKVLTAETEVTLKGERRTVWVKAVPLEDSKGNFIGAIEAIRDITDLRNAEKKLKKSLKEKETLLKEIHHRVKNNLMIISSLLNLQSHYIKDKEALDVFRESQNRAKSMALIHERLYQSTDLKNIDFGDYIRSLTTDLYHSMVSDPGRVNLDLDLEDVKIDINTVVPLGLIVNELVTNSMKYAFPDDECGHIKVELHHEHENIVLRVSDNGVGFPRGLDYKNTNSLGLQLVNNLIIQIDGELELDNNQGTTFTIRFKEQKE</sequence>
<dbReference type="PANTHER" id="PTHR43065:SF23">
    <property type="entry name" value="SENSOR HISTIDINE KINASE PDTAS"/>
    <property type="match status" value="1"/>
</dbReference>
<feature type="domain" description="PAC" evidence="3">
    <location>
        <begin position="206"/>
        <end position="258"/>
    </location>
</feature>
<name>A0A2H4VBS8_9EURY</name>
<dbReference type="GeneID" id="35121042"/>
<organism evidence="4 5">
    <name type="scientific">Methanobacterium subterraneum</name>
    <dbReference type="NCBI Taxonomy" id="59277"/>
    <lineage>
        <taxon>Archaea</taxon>
        <taxon>Methanobacteriati</taxon>
        <taxon>Methanobacteriota</taxon>
        <taxon>Methanomada group</taxon>
        <taxon>Methanobacteria</taxon>
        <taxon>Methanobacteriales</taxon>
        <taxon>Methanobacteriaceae</taxon>
        <taxon>Methanobacterium</taxon>
    </lineage>
</organism>
<dbReference type="Gene3D" id="3.30.565.10">
    <property type="entry name" value="Histidine kinase-like ATPase, C-terminal domain"/>
    <property type="match status" value="1"/>
</dbReference>
<reference evidence="4 5" key="1">
    <citation type="submission" date="2016-10" db="EMBL/GenBank/DDBJ databases">
        <title>Comparative genomics between deep and shallow subseafloor isolates.</title>
        <authorList>
            <person name="Ishii S."/>
            <person name="Miller J.R."/>
            <person name="Sutton G."/>
            <person name="Suzuki S."/>
            <person name="Methe B."/>
            <person name="Inagaki F."/>
            <person name="Imachi H."/>
        </authorList>
    </citation>
    <scope>NUCLEOTIDE SEQUENCE [LARGE SCALE GENOMIC DNA]</scope>
    <source>
        <strain evidence="4 5">MO-MB1</strain>
    </source>
</reference>
<dbReference type="RefSeq" id="WP_100905511.1">
    <property type="nucleotide sequence ID" value="NZ_CP017766.1"/>
</dbReference>
<dbReference type="AlphaFoldDB" id="A0A2H4VBS8"/>
<evidence type="ECO:0000259" key="2">
    <source>
        <dbReference type="PROSITE" id="PS50112"/>
    </source>
</evidence>
<dbReference type="Proteomes" id="UP000232806">
    <property type="component" value="Chromosome"/>
</dbReference>
<dbReference type="InterPro" id="IPR013656">
    <property type="entry name" value="PAS_4"/>
</dbReference>
<protein>
    <recommendedName>
        <fullName evidence="6">PAS domain S-box protein</fullName>
    </recommendedName>
</protein>
<dbReference type="SMART" id="SM00086">
    <property type="entry name" value="PAC"/>
    <property type="match status" value="2"/>
</dbReference>
<dbReference type="CDD" id="cd00130">
    <property type="entry name" value="PAS"/>
    <property type="match status" value="1"/>
</dbReference>
<dbReference type="SUPFAM" id="SSF55785">
    <property type="entry name" value="PYP-like sensor domain (PAS domain)"/>
    <property type="match status" value="2"/>
</dbReference>
<dbReference type="Pfam" id="PF07568">
    <property type="entry name" value="HisKA_2"/>
    <property type="match status" value="1"/>
</dbReference>
<dbReference type="PROSITE" id="PS50109">
    <property type="entry name" value="HIS_KIN"/>
    <property type="match status" value="1"/>
</dbReference>
<dbReference type="InterPro" id="IPR005467">
    <property type="entry name" value="His_kinase_dom"/>
</dbReference>
<feature type="domain" description="PAS" evidence="2">
    <location>
        <begin position="124"/>
        <end position="200"/>
    </location>
</feature>
<dbReference type="OrthoDB" id="8127at2157"/>
<dbReference type="PANTHER" id="PTHR43065">
    <property type="entry name" value="SENSOR HISTIDINE KINASE"/>
    <property type="match status" value="1"/>
</dbReference>
<dbReference type="PROSITE" id="PS50112">
    <property type="entry name" value="PAS"/>
    <property type="match status" value="2"/>
</dbReference>
<feature type="domain" description="Histidine kinase" evidence="1">
    <location>
        <begin position="408"/>
        <end position="601"/>
    </location>
</feature>
<dbReference type="InterPro" id="IPR000014">
    <property type="entry name" value="PAS"/>
</dbReference>
<evidence type="ECO:0000313" key="5">
    <source>
        <dbReference type="Proteomes" id="UP000232806"/>
    </source>
</evidence>